<evidence type="ECO:0000313" key="1">
    <source>
        <dbReference type="EMBL" id="AXB55821.1"/>
    </source>
</evidence>
<accession>A0A344LPH9</accession>
<dbReference type="Proteomes" id="UP000251561">
    <property type="component" value="Chromosome"/>
</dbReference>
<dbReference type="KEGG" id="ffl:HYN86_04070"/>
<dbReference type="AlphaFoldDB" id="A0A344LPH9"/>
<sequence>MNKYLSLISVLLILAGVFGCKDKKETTTTVETLNNPEEVTETSASTVETKKNPVDFVPKGYVIFDTIYGDLNKDGSEDCALVIKGTDKSKVIKDDYRGQLDRNRRGIIVLFNKNNSYELAVKNYDCFSSENEDGGVYFAPELSVEIEKGKLNIHYGHGRYGYWSYTFRFQNNDFELIGYDSTSSNGPVIDSDVSINFLTRTKIVNVNTNENAESGDEVFEKTVTKISKTKLTKLSEIKDFDELEVSE</sequence>
<gene>
    <name evidence="1" type="ORF">HYN86_04070</name>
</gene>
<dbReference type="OrthoDB" id="86940at2"/>
<proteinExistence type="predicted"/>
<organism evidence="1 2">
    <name type="scientific">Flavobacterium fluviale</name>
    <dbReference type="NCBI Taxonomy" id="2249356"/>
    <lineage>
        <taxon>Bacteria</taxon>
        <taxon>Pseudomonadati</taxon>
        <taxon>Bacteroidota</taxon>
        <taxon>Flavobacteriia</taxon>
        <taxon>Flavobacteriales</taxon>
        <taxon>Flavobacteriaceae</taxon>
        <taxon>Flavobacterium</taxon>
    </lineage>
</organism>
<protein>
    <recommendedName>
        <fullName evidence="3">Lipoprotein</fullName>
    </recommendedName>
</protein>
<dbReference type="EMBL" id="CP030261">
    <property type="protein sequence ID" value="AXB55821.1"/>
    <property type="molecule type" value="Genomic_DNA"/>
</dbReference>
<evidence type="ECO:0000313" key="2">
    <source>
        <dbReference type="Proteomes" id="UP000251561"/>
    </source>
</evidence>
<dbReference type="RefSeq" id="WP_113676891.1">
    <property type="nucleotide sequence ID" value="NZ_CP030261.1"/>
</dbReference>
<evidence type="ECO:0008006" key="3">
    <source>
        <dbReference type="Google" id="ProtNLM"/>
    </source>
</evidence>
<keyword evidence="2" id="KW-1185">Reference proteome</keyword>
<name>A0A344LPH9_9FLAO</name>
<dbReference type="PROSITE" id="PS51257">
    <property type="entry name" value="PROKAR_LIPOPROTEIN"/>
    <property type="match status" value="1"/>
</dbReference>
<reference evidence="1 2" key="1">
    <citation type="submission" date="2018-06" db="EMBL/GenBank/DDBJ databases">
        <title>Genome sequencing of Flavobacterium.</title>
        <authorList>
            <person name="Baek M.-G."/>
            <person name="Yi H."/>
        </authorList>
    </citation>
    <scope>NUCLEOTIDE SEQUENCE [LARGE SCALE GENOMIC DNA]</scope>
    <source>
        <strain evidence="1 2">HYN0086</strain>
    </source>
</reference>